<dbReference type="InterPro" id="IPR029058">
    <property type="entry name" value="AB_hydrolase_fold"/>
</dbReference>
<keyword evidence="7" id="KW-1185">Reference proteome</keyword>
<reference evidence="6" key="1">
    <citation type="submission" date="2022-01" db="EMBL/GenBank/DDBJ databases">
        <authorList>
            <person name="King R."/>
        </authorList>
    </citation>
    <scope>NUCLEOTIDE SEQUENCE</scope>
</reference>
<feature type="domain" description="Carboxylesterase type B" evidence="5">
    <location>
        <begin position="3"/>
        <end position="511"/>
    </location>
</feature>
<keyword evidence="3" id="KW-0378">Hydrolase</keyword>
<dbReference type="PANTHER" id="PTHR43142:SF1">
    <property type="entry name" value="CARBOXYLIC ESTER HYDROLASE"/>
    <property type="match status" value="1"/>
</dbReference>
<dbReference type="PANTHER" id="PTHR43142">
    <property type="entry name" value="CARBOXYLIC ESTER HYDROLASE"/>
    <property type="match status" value="1"/>
</dbReference>
<reference evidence="6" key="2">
    <citation type="submission" date="2022-10" db="EMBL/GenBank/DDBJ databases">
        <authorList>
            <consortium name="ENA_rothamsted_submissions"/>
            <consortium name="culmorum"/>
            <person name="King R."/>
        </authorList>
    </citation>
    <scope>NUCLEOTIDE SEQUENCE</scope>
</reference>
<keyword evidence="4" id="KW-0325">Glycoprotein</keyword>
<name>A0A9N9SC83_PHACE</name>
<dbReference type="SUPFAM" id="SSF53474">
    <property type="entry name" value="alpha/beta-Hydrolases"/>
    <property type="match status" value="1"/>
</dbReference>
<dbReference type="Proteomes" id="UP001153737">
    <property type="component" value="Chromosome 10"/>
</dbReference>
<dbReference type="GO" id="GO:0052689">
    <property type="term" value="F:carboxylic ester hydrolase activity"/>
    <property type="evidence" value="ECO:0007669"/>
    <property type="project" value="UniProtKB-KW"/>
</dbReference>
<gene>
    <name evidence="6" type="ORF">PHAECO_LOCUS1702</name>
</gene>
<evidence type="ECO:0000256" key="4">
    <source>
        <dbReference type="ARBA" id="ARBA00023180"/>
    </source>
</evidence>
<keyword evidence="2" id="KW-0719">Serine esterase</keyword>
<sequence length="525" mass="58486">MSAPEVKIEEGLVRGFVGSDLDGNPILSFLGIPYGKPAPPVPVEPWSGVLDATKQGPCCYQMDHITGEIRGSDNGLNVNVFTRELPRPNSPPKAVMVWIHGGAFFEGSNATEVFGPEFLLTADIVLVVINYRLGFLGFLKAKDSSLGVHGNAGLKDQTLALKWVQRNIKYFNGDPGNVTIFGESAGAASVHYQLLSASTEGLFHKAILQSGSALNPWAQTRHCAIEFVKFMGKDVSTEKEALDYLHSVPVEDILAYQNKYVASHETRIGLIGPQVETPNGTEVISERPIDLLKSGKYQQVPLMIGYNSKEGLLAVNSDGMFHTPYQDEEKHNLDLFIPWFMDIPKGCSESKQICDKFANVYLNGENVHDKYLLPSDFYFIAGIIASAMQHAKSSKNPVYLYRMDLDTDINFSKVSENIREYPGMSHADDLGYIFNITCNPDMKIGEVEEKAMRRVVELWTNFAKYGNPTPEGNKLNVQWKPIEGDHLHYLDITNDELISDKNPQLERVNAWREIFNVSSHTVGYM</sequence>
<accession>A0A9N9SC83</accession>
<organism evidence="6 7">
    <name type="scientific">Phaedon cochleariae</name>
    <name type="common">Mustard beetle</name>
    <dbReference type="NCBI Taxonomy" id="80249"/>
    <lineage>
        <taxon>Eukaryota</taxon>
        <taxon>Metazoa</taxon>
        <taxon>Ecdysozoa</taxon>
        <taxon>Arthropoda</taxon>
        <taxon>Hexapoda</taxon>
        <taxon>Insecta</taxon>
        <taxon>Pterygota</taxon>
        <taxon>Neoptera</taxon>
        <taxon>Endopterygota</taxon>
        <taxon>Coleoptera</taxon>
        <taxon>Polyphaga</taxon>
        <taxon>Cucujiformia</taxon>
        <taxon>Chrysomeloidea</taxon>
        <taxon>Chrysomelidae</taxon>
        <taxon>Chrysomelinae</taxon>
        <taxon>Chrysomelini</taxon>
        <taxon>Phaedon</taxon>
    </lineage>
</organism>
<evidence type="ECO:0000256" key="2">
    <source>
        <dbReference type="ARBA" id="ARBA00022487"/>
    </source>
</evidence>
<dbReference type="InterPro" id="IPR002018">
    <property type="entry name" value="CarbesteraseB"/>
</dbReference>
<protein>
    <recommendedName>
        <fullName evidence="5">Carboxylesterase type B domain-containing protein</fullName>
    </recommendedName>
</protein>
<dbReference type="OrthoDB" id="19653at2759"/>
<evidence type="ECO:0000256" key="3">
    <source>
        <dbReference type="ARBA" id="ARBA00022801"/>
    </source>
</evidence>
<evidence type="ECO:0000259" key="5">
    <source>
        <dbReference type="Pfam" id="PF00135"/>
    </source>
</evidence>
<evidence type="ECO:0000313" key="6">
    <source>
        <dbReference type="EMBL" id="CAG9814179.1"/>
    </source>
</evidence>
<evidence type="ECO:0000256" key="1">
    <source>
        <dbReference type="ARBA" id="ARBA00005964"/>
    </source>
</evidence>
<comment type="similarity">
    <text evidence="1">Belongs to the type-B carboxylesterase/lipase family.</text>
</comment>
<dbReference type="EMBL" id="OU896716">
    <property type="protein sequence ID" value="CAG9814179.1"/>
    <property type="molecule type" value="Genomic_DNA"/>
</dbReference>
<dbReference type="AlphaFoldDB" id="A0A9N9SC83"/>
<dbReference type="Gene3D" id="3.40.50.1820">
    <property type="entry name" value="alpha/beta hydrolase"/>
    <property type="match status" value="1"/>
</dbReference>
<evidence type="ECO:0000313" key="7">
    <source>
        <dbReference type="Proteomes" id="UP001153737"/>
    </source>
</evidence>
<dbReference type="Pfam" id="PF00135">
    <property type="entry name" value="COesterase"/>
    <property type="match status" value="1"/>
</dbReference>
<proteinExistence type="inferred from homology"/>